<evidence type="ECO:0000313" key="2">
    <source>
        <dbReference type="Proteomes" id="UP000000305"/>
    </source>
</evidence>
<dbReference type="OrthoDB" id="21573at2759"/>
<dbReference type="InParanoid" id="E9FTC2"/>
<dbReference type="InterPro" id="IPR036788">
    <property type="entry name" value="T_IF-3_C_sf"/>
</dbReference>
<reference evidence="1 2" key="1">
    <citation type="journal article" date="2011" name="Science">
        <title>The ecoresponsive genome of Daphnia pulex.</title>
        <authorList>
            <person name="Colbourne J.K."/>
            <person name="Pfrender M.E."/>
            <person name="Gilbert D."/>
            <person name="Thomas W.K."/>
            <person name="Tucker A."/>
            <person name="Oakley T.H."/>
            <person name="Tokishita S."/>
            <person name="Aerts A."/>
            <person name="Arnold G.J."/>
            <person name="Basu M.K."/>
            <person name="Bauer D.J."/>
            <person name="Caceres C.E."/>
            <person name="Carmel L."/>
            <person name="Casola C."/>
            <person name="Choi J.H."/>
            <person name="Detter J.C."/>
            <person name="Dong Q."/>
            <person name="Dusheyko S."/>
            <person name="Eads B.D."/>
            <person name="Frohlich T."/>
            <person name="Geiler-Samerotte K.A."/>
            <person name="Gerlach D."/>
            <person name="Hatcher P."/>
            <person name="Jogdeo S."/>
            <person name="Krijgsveld J."/>
            <person name="Kriventseva E.V."/>
            <person name="Kultz D."/>
            <person name="Laforsch C."/>
            <person name="Lindquist E."/>
            <person name="Lopez J."/>
            <person name="Manak J.R."/>
            <person name="Muller J."/>
            <person name="Pangilinan J."/>
            <person name="Patwardhan R.P."/>
            <person name="Pitluck S."/>
            <person name="Pritham E.J."/>
            <person name="Rechtsteiner A."/>
            <person name="Rho M."/>
            <person name="Rogozin I.B."/>
            <person name="Sakarya O."/>
            <person name="Salamov A."/>
            <person name="Schaack S."/>
            <person name="Shapiro H."/>
            <person name="Shiga Y."/>
            <person name="Skalitzky C."/>
            <person name="Smith Z."/>
            <person name="Souvorov A."/>
            <person name="Sung W."/>
            <person name="Tang Z."/>
            <person name="Tsuchiya D."/>
            <person name="Tu H."/>
            <person name="Vos H."/>
            <person name="Wang M."/>
            <person name="Wolf Y.I."/>
            <person name="Yamagata H."/>
            <person name="Yamada T."/>
            <person name="Ye Y."/>
            <person name="Shaw J.R."/>
            <person name="Andrews J."/>
            <person name="Crease T.J."/>
            <person name="Tang H."/>
            <person name="Lucas S.M."/>
            <person name="Robertson H.M."/>
            <person name="Bork P."/>
            <person name="Koonin E.V."/>
            <person name="Zdobnov E.M."/>
            <person name="Grigoriev I.V."/>
            <person name="Lynch M."/>
            <person name="Boore J.L."/>
        </authorList>
    </citation>
    <scope>NUCLEOTIDE SEQUENCE [LARGE SCALE GENOMIC DNA]</scope>
</reference>
<dbReference type="Proteomes" id="UP000000305">
    <property type="component" value="Unassembled WGS sequence"/>
</dbReference>
<gene>
    <name evidence="1" type="ORF">DAPPUDRAFT_310351</name>
</gene>
<dbReference type="HOGENOM" id="CLU_1715097_0_0_1"/>
<protein>
    <recommendedName>
        <fullName evidence="3">Translation initiation factor 3 N-terminal domain-containing protein</fullName>
    </recommendedName>
</protein>
<evidence type="ECO:0008006" key="3">
    <source>
        <dbReference type="Google" id="ProtNLM"/>
    </source>
</evidence>
<name>E9FTC2_DAPPU</name>
<dbReference type="SUPFAM" id="SSF55200">
    <property type="entry name" value="Translation initiation factor IF3, C-terminal domain"/>
    <property type="match status" value="1"/>
</dbReference>
<keyword evidence="2" id="KW-1185">Reference proteome</keyword>
<proteinExistence type="predicted"/>
<dbReference type="KEGG" id="dpx:DAPPUDRAFT_310351"/>
<dbReference type="Gene3D" id="3.30.110.10">
    <property type="entry name" value="Translation initiation factor 3 (IF-3), C-terminal domain"/>
    <property type="match status" value="1"/>
</dbReference>
<organism evidence="1 2">
    <name type="scientific">Daphnia pulex</name>
    <name type="common">Water flea</name>
    <dbReference type="NCBI Taxonomy" id="6669"/>
    <lineage>
        <taxon>Eukaryota</taxon>
        <taxon>Metazoa</taxon>
        <taxon>Ecdysozoa</taxon>
        <taxon>Arthropoda</taxon>
        <taxon>Crustacea</taxon>
        <taxon>Branchiopoda</taxon>
        <taxon>Diplostraca</taxon>
        <taxon>Cladocera</taxon>
        <taxon>Anomopoda</taxon>
        <taxon>Daphniidae</taxon>
        <taxon>Daphnia</taxon>
    </lineage>
</organism>
<sequence length="153" mass="17699">MSRVIISQARRFTLAAKNQFRPHAKVNTTQLGSSELIRHFSSSIDSQLHDEGFAKLKKKSPKMITFKDKIEKHDLDAKLNNIKKWLSKGHFVKASISNVSKDEKKVEQLYNDLMKELAKEGKFKMFKTSSRETKFSIEPIENIETDEQKNIES</sequence>
<dbReference type="AlphaFoldDB" id="E9FTC2"/>
<evidence type="ECO:0000313" key="1">
    <source>
        <dbReference type="EMBL" id="EFX89340.1"/>
    </source>
</evidence>
<dbReference type="GO" id="GO:0006413">
    <property type="term" value="P:translational initiation"/>
    <property type="evidence" value="ECO:0007669"/>
    <property type="project" value="InterPro"/>
</dbReference>
<dbReference type="EMBL" id="GL732524">
    <property type="protein sequence ID" value="EFX89340.1"/>
    <property type="molecule type" value="Genomic_DNA"/>
</dbReference>
<accession>E9FTC2</accession>